<organism evidence="6 7">
    <name type="scientific">Candidatus Iainarchaeum sp</name>
    <dbReference type="NCBI Taxonomy" id="3101447"/>
    <lineage>
        <taxon>Archaea</taxon>
        <taxon>Candidatus Iainarchaeota</taxon>
        <taxon>Candidatus Iainarchaeia</taxon>
        <taxon>Candidatus Iainarchaeales</taxon>
        <taxon>Candidatus Iainarchaeaceae</taxon>
        <taxon>Candidatus Iainarchaeum</taxon>
    </lineage>
</organism>
<gene>
    <name evidence="6" type="ORF">FJY86_02020</name>
</gene>
<dbReference type="PANTHER" id="PTHR10046">
    <property type="entry name" value="ATP DEPENDENT LON PROTEASE FAMILY MEMBER"/>
    <property type="match status" value="1"/>
</dbReference>
<evidence type="ECO:0000256" key="1">
    <source>
        <dbReference type="ARBA" id="ARBA00004141"/>
    </source>
</evidence>
<keyword evidence="4" id="KW-0812">Transmembrane</keyword>
<evidence type="ECO:0000313" key="6">
    <source>
        <dbReference type="EMBL" id="MBM3282096.1"/>
    </source>
</evidence>
<evidence type="ECO:0000256" key="4">
    <source>
        <dbReference type="SAM" id="Phobius"/>
    </source>
</evidence>
<dbReference type="GO" id="GO:0004176">
    <property type="term" value="F:ATP-dependent peptidase activity"/>
    <property type="evidence" value="ECO:0007669"/>
    <property type="project" value="InterPro"/>
</dbReference>
<feature type="coiled-coil region" evidence="2">
    <location>
        <begin position="251"/>
        <end position="296"/>
    </location>
</feature>
<evidence type="ECO:0000256" key="3">
    <source>
        <dbReference type="SAM" id="MobiDB-lite"/>
    </source>
</evidence>
<dbReference type="SUPFAM" id="SSF54211">
    <property type="entry name" value="Ribosomal protein S5 domain 2-like"/>
    <property type="match status" value="1"/>
</dbReference>
<proteinExistence type="predicted"/>
<dbReference type="InterPro" id="IPR020568">
    <property type="entry name" value="Ribosomal_Su5_D2-typ_SF"/>
</dbReference>
<keyword evidence="4" id="KW-1133">Transmembrane helix</keyword>
<feature type="transmembrane region" description="Helical" evidence="4">
    <location>
        <begin position="644"/>
        <end position="664"/>
    </location>
</feature>
<dbReference type="AlphaFoldDB" id="A0A8T4C6E8"/>
<comment type="caution">
    <text evidence="6">The sequence shown here is derived from an EMBL/GenBank/DDBJ whole genome shotgun (WGS) entry which is preliminary data.</text>
</comment>
<dbReference type="GO" id="GO:0004252">
    <property type="term" value="F:serine-type endopeptidase activity"/>
    <property type="evidence" value="ECO:0007669"/>
    <property type="project" value="InterPro"/>
</dbReference>
<keyword evidence="2" id="KW-0175">Coiled coil</keyword>
<dbReference type="InterPro" id="IPR008269">
    <property type="entry name" value="Lon_proteolytic"/>
</dbReference>
<dbReference type="EMBL" id="VGJJ01000010">
    <property type="protein sequence ID" value="MBM3282096.1"/>
    <property type="molecule type" value="Genomic_DNA"/>
</dbReference>
<evidence type="ECO:0000313" key="7">
    <source>
        <dbReference type="Proteomes" id="UP000774699"/>
    </source>
</evidence>
<keyword evidence="4" id="KW-0472">Membrane</keyword>
<dbReference type="GO" id="GO:0016020">
    <property type="term" value="C:membrane"/>
    <property type="evidence" value="ECO:0007669"/>
    <property type="project" value="UniProtKB-SubCell"/>
</dbReference>
<dbReference type="GO" id="GO:0006508">
    <property type="term" value="P:proteolysis"/>
    <property type="evidence" value="ECO:0007669"/>
    <property type="project" value="InterPro"/>
</dbReference>
<evidence type="ECO:0000256" key="2">
    <source>
        <dbReference type="SAM" id="Coils"/>
    </source>
</evidence>
<dbReference type="InterPro" id="IPR027065">
    <property type="entry name" value="Lon_Prtase"/>
</dbReference>
<dbReference type="PROSITE" id="PS51786">
    <property type="entry name" value="LON_PROTEOLYTIC"/>
    <property type="match status" value="1"/>
</dbReference>
<dbReference type="Gene3D" id="3.30.230.10">
    <property type="match status" value="1"/>
</dbReference>
<name>A0A8T4C6E8_9ARCH</name>
<feature type="domain" description="Lon proteolytic" evidence="5">
    <location>
        <begin position="98"/>
        <end position="212"/>
    </location>
</feature>
<protein>
    <recommendedName>
        <fullName evidence="5">Lon proteolytic domain-containing protein</fullName>
    </recommendedName>
</protein>
<accession>A0A8T4C6E8</accession>
<sequence>MKRIPIILVFLTLLLVSTTVWGALPTSSLKVFAVAPDGTVLEATLGLKTTPGNGTVWSSVSGPLVGTATQSTEKIAVKVAKNYSPDVENFDYFFSIDSEASVVDGPSAGSAMALLVVSSLRDQKIPTNVGLTGTITNTGEVGPVGGVFEKAKEASKNGIKLFLIPQGESKQVVKLPDGVKNINLPEYALKEWGMKVVETRTLDDVLTYAFTNIDTIDINQTTPAETPAYIPPKISTNPVVSPMHELNTKFIEQTREIMKQAQAALNQTLLDDDGLIEVLSRTLDESEKTVNEAELLTQNGYEYSAGNYTFLSKVNAYFVHDVAEDPELIDLESDALLEKVTELETVVEKQQKILDKTVPIEGVEWYIAAQQRLTWAQLEIAKLKDTPTIIVVTEDAIHAQAVERVQNYEFAKSWHESSQEFYDIALRMSTKGLKTQSPFVDYYADFVKNAQNGLEIISTAEGEDAQRRLDAAVLDQAGLRHLSAAMNSASALALINATLVQNDSNADIRQKLEETIESLDEKMNAQLTRYAWARLYLDHAKYYLNSANYYANNNQGAAAASNLSSGLSLALLAENTYEVIKDVDDYYASLPASRFTILENGGTGLPVSTTSGSSNGVGNGGVIPLSIGENGEGSIVVQAGQNEIPVTGILLAVALFLGVVLIAASLTRRGKNVLETPLESVSLSPAPTRESNGFTLYRVDQLEAQLMAARQGLRHAEHQYTQGGVSQTAYGEMTKHYQNQIRTITKDLRAANSELRKERAKKHATPTPEKSTLLDNPLSPRETKSKKITKKWPPKKKASATKKTKK</sequence>
<comment type="subcellular location">
    <subcellularLocation>
        <location evidence="1">Membrane</location>
        <topology evidence="1">Multi-pass membrane protein</topology>
    </subcellularLocation>
</comment>
<dbReference type="Proteomes" id="UP000774699">
    <property type="component" value="Unassembled WGS sequence"/>
</dbReference>
<dbReference type="GO" id="GO:0005524">
    <property type="term" value="F:ATP binding"/>
    <property type="evidence" value="ECO:0007669"/>
    <property type="project" value="InterPro"/>
</dbReference>
<reference evidence="6" key="1">
    <citation type="submission" date="2019-03" db="EMBL/GenBank/DDBJ databases">
        <title>Lake Tanganyika Metagenome-Assembled Genomes (MAGs).</title>
        <authorList>
            <person name="Tran P."/>
        </authorList>
    </citation>
    <scope>NUCLEOTIDE SEQUENCE</scope>
    <source>
        <strain evidence="6">M_DeepCast_50m_m2_156</strain>
    </source>
</reference>
<dbReference type="InterPro" id="IPR014721">
    <property type="entry name" value="Ribsml_uS5_D2-typ_fold_subgr"/>
</dbReference>
<dbReference type="Pfam" id="PF05362">
    <property type="entry name" value="Lon_C"/>
    <property type="match status" value="1"/>
</dbReference>
<evidence type="ECO:0000259" key="5">
    <source>
        <dbReference type="PROSITE" id="PS51786"/>
    </source>
</evidence>
<dbReference type="GO" id="GO:0030163">
    <property type="term" value="P:protein catabolic process"/>
    <property type="evidence" value="ECO:0007669"/>
    <property type="project" value="InterPro"/>
</dbReference>
<feature type="region of interest" description="Disordered" evidence="3">
    <location>
        <begin position="754"/>
        <end position="806"/>
    </location>
</feature>
<feature type="compositionally biased region" description="Basic residues" evidence="3">
    <location>
        <begin position="784"/>
        <end position="806"/>
    </location>
</feature>